<dbReference type="InterPro" id="IPR036397">
    <property type="entry name" value="RNaseH_sf"/>
</dbReference>
<keyword evidence="2" id="KW-1185">Reference proteome</keyword>
<dbReference type="AlphaFoldDB" id="A0A9Q3PWZ1"/>
<dbReference type="GO" id="GO:0003676">
    <property type="term" value="F:nucleic acid binding"/>
    <property type="evidence" value="ECO:0007669"/>
    <property type="project" value="InterPro"/>
</dbReference>
<dbReference type="Proteomes" id="UP000765509">
    <property type="component" value="Unassembled WGS sequence"/>
</dbReference>
<dbReference type="EMBL" id="AVOT02100023">
    <property type="protein sequence ID" value="MBW0577159.1"/>
    <property type="molecule type" value="Genomic_DNA"/>
</dbReference>
<evidence type="ECO:0000313" key="2">
    <source>
        <dbReference type="Proteomes" id="UP000765509"/>
    </source>
</evidence>
<dbReference type="SUPFAM" id="SSF53098">
    <property type="entry name" value="Ribonuclease H-like"/>
    <property type="match status" value="1"/>
</dbReference>
<accession>A0A9Q3PWZ1</accession>
<reference evidence="1" key="1">
    <citation type="submission" date="2021-03" db="EMBL/GenBank/DDBJ databases">
        <title>Draft genome sequence of rust myrtle Austropuccinia psidii MF-1, a brazilian biotype.</title>
        <authorList>
            <person name="Quecine M.C."/>
            <person name="Pachon D.M.R."/>
            <person name="Bonatelli M.L."/>
            <person name="Correr F.H."/>
            <person name="Franceschini L.M."/>
            <person name="Leite T.F."/>
            <person name="Margarido G.R.A."/>
            <person name="Almeida C.A."/>
            <person name="Ferrarezi J.A."/>
            <person name="Labate C.A."/>
        </authorList>
    </citation>
    <scope>NUCLEOTIDE SEQUENCE</scope>
    <source>
        <strain evidence="1">MF-1</strain>
    </source>
</reference>
<dbReference type="Gene3D" id="3.30.420.10">
    <property type="entry name" value="Ribonuclease H-like superfamily/Ribonuclease H"/>
    <property type="match status" value="1"/>
</dbReference>
<dbReference type="OrthoDB" id="4360000at2759"/>
<comment type="caution">
    <text evidence="1">The sequence shown here is derived from an EMBL/GenBank/DDBJ whole genome shotgun (WGS) entry which is preliminary data.</text>
</comment>
<dbReference type="InterPro" id="IPR012337">
    <property type="entry name" value="RNaseH-like_sf"/>
</dbReference>
<proteinExistence type="predicted"/>
<sequence>MLVTKLAFSTAYNPQTDELAERMIQTMEDILRRFCACGMEYKDHEGYIHDWVSLLPASKLAYKTSQHSTTEKTPALVEKGWNPLFPVEHLKNSLLTIHLNTKDFHEMWKKACDTASKFIAEAKEYNSRGGTNHTWNLTLKKETKC</sequence>
<gene>
    <name evidence="1" type="ORF">O181_116874</name>
</gene>
<evidence type="ECO:0000313" key="1">
    <source>
        <dbReference type="EMBL" id="MBW0577159.1"/>
    </source>
</evidence>
<protein>
    <recommendedName>
        <fullName evidence="3">Integrase catalytic domain-containing protein</fullName>
    </recommendedName>
</protein>
<name>A0A9Q3PWZ1_9BASI</name>
<evidence type="ECO:0008006" key="3">
    <source>
        <dbReference type="Google" id="ProtNLM"/>
    </source>
</evidence>
<organism evidence="1 2">
    <name type="scientific">Austropuccinia psidii MF-1</name>
    <dbReference type="NCBI Taxonomy" id="1389203"/>
    <lineage>
        <taxon>Eukaryota</taxon>
        <taxon>Fungi</taxon>
        <taxon>Dikarya</taxon>
        <taxon>Basidiomycota</taxon>
        <taxon>Pucciniomycotina</taxon>
        <taxon>Pucciniomycetes</taxon>
        <taxon>Pucciniales</taxon>
        <taxon>Sphaerophragmiaceae</taxon>
        <taxon>Austropuccinia</taxon>
    </lineage>
</organism>